<dbReference type="Pfam" id="PF00534">
    <property type="entry name" value="Glycos_transf_1"/>
    <property type="match status" value="1"/>
</dbReference>
<dbReference type="Pfam" id="PF13439">
    <property type="entry name" value="Glyco_transf_4"/>
    <property type="match status" value="1"/>
</dbReference>
<feature type="domain" description="Glycosyl transferase family 1" evidence="1">
    <location>
        <begin position="216"/>
        <end position="386"/>
    </location>
</feature>
<organism evidence="3">
    <name type="scientific">Marivirga arenosa</name>
    <dbReference type="NCBI Taxonomy" id="3059076"/>
    <lineage>
        <taxon>Bacteria</taxon>
        <taxon>Pseudomonadati</taxon>
        <taxon>Bacteroidota</taxon>
        <taxon>Cytophagia</taxon>
        <taxon>Cytophagales</taxon>
        <taxon>Marivirgaceae</taxon>
        <taxon>Marivirga</taxon>
    </lineage>
</organism>
<keyword evidence="3" id="KW-0808">Transferase</keyword>
<sequence length="409" mass="46166">MTKIQTVLPLFVPSFNRLKADAVWVTIANWAEGFEDKYGSAHVIAGTNKYLSNEIRAKCFSKSSGKQTEKKVSRFRKSILAKLAETFIKDLRWYYEEIKSTDIELEQFKNAPFIWQHHDLFQTKGLKIAKKLGKPSVLFVDAPYVWEAKKWGVNRLGWEWFSKKWGDAKPLNMADLVLVVSEEVKQAVIDLGVNENKILITPCTVSTKRFNVNDATELRKSLDLENEFVIGWVGSFRKFHSLNLLLDAFQQISSSISNAKLLLVGDGPERYRLAERVEELGLIKRVIFTGNVPHNEVNAYIGSFDIAILPSESYSGFHYSPLKLREFFAAGVPVVASAVGDVKNVIEQSDGGWLVPPSSKDEIANMIQKIESNRKELQAASLNAKKYAANEMGISKQIQMIEDYFGISS</sequence>
<dbReference type="InterPro" id="IPR001296">
    <property type="entry name" value="Glyco_trans_1"/>
</dbReference>
<dbReference type="PANTHER" id="PTHR45947:SF3">
    <property type="entry name" value="SULFOQUINOVOSYL TRANSFERASE SQD2"/>
    <property type="match status" value="1"/>
</dbReference>
<dbReference type="EC" id="2.4.-.-" evidence="3"/>
<dbReference type="AlphaFoldDB" id="A0AA51X529"/>
<reference evidence="3" key="1">
    <citation type="submission" date="2023-08" db="EMBL/GenBank/DDBJ databases">
        <title>Comparative genomics and taxonomic characterization of three novel marine species of genus Marivirga.</title>
        <authorList>
            <person name="Muhammad N."/>
            <person name="Kim S.-G."/>
        </authorList>
    </citation>
    <scope>NUCLEOTIDE SEQUENCE</scope>
    <source>
        <strain evidence="3">BKB1-2</strain>
    </source>
</reference>
<dbReference type="KEGG" id="marp:QYS47_32030"/>
<dbReference type="PANTHER" id="PTHR45947">
    <property type="entry name" value="SULFOQUINOVOSYL TRANSFERASE SQD2"/>
    <property type="match status" value="1"/>
</dbReference>
<keyword evidence="3" id="KW-0328">Glycosyltransferase</keyword>
<dbReference type="Proteomes" id="UP001232019">
    <property type="component" value="Chromosome"/>
</dbReference>
<evidence type="ECO:0000313" key="3">
    <source>
        <dbReference type="EMBL" id="WNB16864.1"/>
    </source>
</evidence>
<dbReference type="RefSeq" id="WP_322345791.1">
    <property type="nucleotide sequence ID" value="NZ_CP129968.2"/>
</dbReference>
<evidence type="ECO:0000259" key="1">
    <source>
        <dbReference type="Pfam" id="PF00534"/>
    </source>
</evidence>
<dbReference type="EMBL" id="CP129968">
    <property type="protein sequence ID" value="WNB16864.1"/>
    <property type="molecule type" value="Genomic_DNA"/>
</dbReference>
<gene>
    <name evidence="3" type="ORF">QYS47_32030</name>
</gene>
<accession>A0AA51X529</accession>
<dbReference type="InterPro" id="IPR028098">
    <property type="entry name" value="Glyco_trans_4-like_N"/>
</dbReference>
<dbReference type="GO" id="GO:0016757">
    <property type="term" value="F:glycosyltransferase activity"/>
    <property type="evidence" value="ECO:0007669"/>
    <property type="project" value="UniProtKB-KW"/>
</dbReference>
<dbReference type="SUPFAM" id="SSF53756">
    <property type="entry name" value="UDP-Glycosyltransferase/glycogen phosphorylase"/>
    <property type="match status" value="1"/>
</dbReference>
<protein>
    <submittedName>
        <fullName evidence="3">Glycosyltransferase</fullName>
        <ecNumber evidence="3">2.4.-.-</ecNumber>
    </submittedName>
</protein>
<feature type="domain" description="Glycosyltransferase subfamily 4-like N-terminal" evidence="2">
    <location>
        <begin position="123"/>
        <end position="209"/>
    </location>
</feature>
<name>A0AA51X529_9BACT</name>
<proteinExistence type="predicted"/>
<dbReference type="InterPro" id="IPR050194">
    <property type="entry name" value="Glycosyltransferase_grp1"/>
</dbReference>
<dbReference type="Gene3D" id="3.40.50.2000">
    <property type="entry name" value="Glycogen Phosphorylase B"/>
    <property type="match status" value="2"/>
</dbReference>
<evidence type="ECO:0000259" key="2">
    <source>
        <dbReference type="Pfam" id="PF13439"/>
    </source>
</evidence>